<evidence type="ECO:0008006" key="4">
    <source>
        <dbReference type="Google" id="ProtNLM"/>
    </source>
</evidence>
<accession>S6G8H4</accession>
<evidence type="ECO:0000256" key="1">
    <source>
        <dbReference type="SAM" id="Coils"/>
    </source>
</evidence>
<feature type="coiled-coil region" evidence="1">
    <location>
        <begin position="150"/>
        <end position="243"/>
    </location>
</feature>
<dbReference type="Pfam" id="PF09903">
    <property type="entry name" value="DUF2130"/>
    <property type="match status" value="1"/>
</dbReference>
<dbReference type="PATRIC" id="fig|1188240.3.peg.573"/>
<dbReference type="eggNOG" id="COG4487">
    <property type="taxonomic scope" value="Bacteria"/>
</dbReference>
<keyword evidence="1" id="KW-0175">Coiled coil</keyword>
<dbReference type="OrthoDB" id="3224137at2"/>
<proteinExistence type="predicted"/>
<feature type="coiled-coil region" evidence="1">
    <location>
        <begin position="74"/>
        <end position="108"/>
    </location>
</feature>
<reference evidence="2 3" key="1">
    <citation type="journal article" date="2013" name="Genome Announc.">
        <title>Draft Genome Sequences of Mycoplasma auris and Mycoplasma yeatsii, Two Species of the Ear Canal of Caprinae.</title>
        <authorList>
            <person name="Dordet-Frisoni E."/>
            <person name="Baranowski E."/>
            <person name="Barre A."/>
            <person name="Blanchard A."/>
            <person name="Breton M."/>
            <person name="Couture C."/>
            <person name="Dupuy V."/>
            <person name="Gaurivaud P."/>
            <person name="Jacob D."/>
            <person name="Lemaitre C."/>
            <person name="Manso-Silvan L."/>
            <person name="Nikolski M."/>
            <person name="Nouvel L.X."/>
            <person name="Poumarat F."/>
            <person name="Sirand-Pugnet P."/>
            <person name="Thebault P."/>
            <person name="Theil S."/>
            <person name="Thiaucourt F."/>
            <person name="Citti C."/>
            <person name="Tardy F."/>
        </authorList>
    </citation>
    <scope>NUCLEOTIDE SEQUENCE [LARGE SCALE GENOMIC DNA]</scope>
    <source>
        <strain evidence="2 3">13926</strain>
    </source>
</reference>
<dbReference type="EMBL" id="AORK01000023">
    <property type="protein sequence ID" value="EOA07065.1"/>
    <property type="molecule type" value="Genomic_DNA"/>
</dbReference>
<gene>
    <name evidence="2" type="ORF">MYEA_5670</name>
</gene>
<dbReference type="Proteomes" id="UP000015348">
    <property type="component" value="Unassembled WGS sequence"/>
</dbReference>
<sequence length="487" mass="57766">MSNIKFKIIDKNTIELLEDAKKGDIIDLSNVEQIDLSNIQQQIEENKDQLYLEKLTKEKEKWQLESNIEFEKYKNQLNKENEEQFKQNTKLKQENQNLSQTIEKQVLDFEKQLNDNKTIWQSNTDAQLANLKTKLLEEKQKEFEEITKYNLKLESDIDSLNKQLENQEKLIKLEAENNYQKELNKQKEELNNQINKLKESLKDKENSLNTIDLNYKNQINEITNNKQNEINNLIKDLEVIKREKLTKNIKLIGEELENYCFNQFNEISTFAFKTSTLIKDNQVVKDQDDLKGTKGDFIFKVYAEEEKQNLLLSVMCEMKSEQLNSQNKKKNSDHYKKLDDDRNKKNLDYALLVSELEYETNDSLIYRVSDYKNMFVVRPMYFITMLGVLETIALKYKDLKLNRLQQELSFKEKQDILDEFEEFKNNLLDNALTNIDNKAKEIYKSAENIKNEATKIIKNVDIIVDRHLNTVKNKINGFKINKVVEKI</sequence>
<dbReference type="InterPro" id="IPR019219">
    <property type="entry name" value="DUF2130"/>
</dbReference>
<comment type="caution">
    <text evidence="2">The sequence shown here is derived from an EMBL/GenBank/DDBJ whole genome shotgun (WGS) entry which is preliminary data.</text>
</comment>
<protein>
    <recommendedName>
        <fullName evidence="4">DUF2130 domain-containing protein</fullName>
    </recommendedName>
</protein>
<name>S6G8H4_9MOLU</name>
<evidence type="ECO:0000313" key="3">
    <source>
        <dbReference type="Proteomes" id="UP000015348"/>
    </source>
</evidence>
<organism evidence="2 3">
    <name type="scientific">Mycoplasma yeatsii 13926</name>
    <dbReference type="NCBI Taxonomy" id="1188240"/>
    <lineage>
        <taxon>Bacteria</taxon>
        <taxon>Bacillati</taxon>
        <taxon>Mycoplasmatota</taxon>
        <taxon>Mollicutes</taxon>
        <taxon>Mycoplasmataceae</taxon>
        <taxon>Mycoplasma</taxon>
    </lineage>
</organism>
<dbReference type="RefSeq" id="WP_004429315.1">
    <property type="nucleotide sequence ID" value="NZ_AORK01000023.1"/>
</dbReference>
<dbReference type="AlphaFoldDB" id="S6G8H4"/>
<evidence type="ECO:0000313" key="2">
    <source>
        <dbReference type="EMBL" id="EOA07065.1"/>
    </source>
</evidence>
<dbReference type="PIRSF" id="PIRSF005850">
    <property type="entry name" value="UCP005850"/>
    <property type="match status" value="1"/>
</dbReference>